<evidence type="ECO:0000256" key="1">
    <source>
        <dbReference type="SAM" id="MobiDB-lite"/>
    </source>
</evidence>
<organism evidence="3 4">
    <name type="scientific">Ajellomyces capsulatus</name>
    <name type="common">Darling's disease fungus</name>
    <name type="synonym">Histoplasma capsulatum</name>
    <dbReference type="NCBI Taxonomy" id="5037"/>
    <lineage>
        <taxon>Eukaryota</taxon>
        <taxon>Fungi</taxon>
        <taxon>Dikarya</taxon>
        <taxon>Ascomycota</taxon>
        <taxon>Pezizomycotina</taxon>
        <taxon>Eurotiomycetes</taxon>
        <taxon>Eurotiomycetidae</taxon>
        <taxon>Onygenales</taxon>
        <taxon>Ajellomycetaceae</taxon>
        <taxon>Histoplasma</taxon>
    </lineage>
</organism>
<comment type="caution">
    <text evidence="3">The sequence shown here is derived from an EMBL/GenBank/DDBJ whole genome shotgun (WGS) entry which is preliminary data.</text>
</comment>
<dbReference type="AlphaFoldDB" id="A0A8H7Z2S9"/>
<dbReference type="OrthoDB" id="515692at2759"/>
<feature type="region of interest" description="Disordered" evidence="1">
    <location>
        <begin position="157"/>
        <end position="210"/>
    </location>
</feature>
<dbReference type="PANTHER" id="PTHR38790:SF4">
    <property type="entry name" value="2EXR DOMAIN-CONTAINING PROTEIN"/>
    <property type="match status" value="1"/>
</dbReference>
<dbReference type="InterPro" id="IPR056632">
    <property type="entry name" value="DUF7730"/>
</dbReference>
<evidence type="ECO:0000313" key="4">
    <source>
        <dbReference type="Proteomes" id="UP000670092"/>
    </source>
</evidence>
<dbReference type="Proteomes" id="UP000670092">
    <property type="component" value="Unassembled WGS sequence"/>
</dbReference>
<accession>A0A8H7Z2S9</accession>
<feature type="compositionally biased region" description="Low complexity" evidence="1">
    <location>
        <begin position="168"/>
        <end position="182"/>
    </location>
</feature>
<sequence>MFKLNFRFRNFWSKTAGRTPTAAPSPQAKQESPFLTRLPPEIRVLIYKLVFARDTIHLLHNKGRISHLRIPLRSGPAPHERESDYYYIYAPFSVERPHISSLLLTCRQIHKEAAPVFYSAPVFRVSLQETWNVFAKLIGPENLAHVRSLRAPVHLQQAQNSSSPALASGINSNSSSSSSSSRGRGRRRGVAQPNAPAASVLRPPTGSSCRNEERKVYDEFYDILATQMHGLRDLMLVLMSLPHGQVRSLQAEWHGPLRRLRGLSKFSLEIRNDADAEAEDTAALVMFLRETVCTRRDEDVVRF</sequence>
<feature type="domain" description="DUF7730" evidence="2">
    <location>
        <begin position="28"/>
        <end position="157"/>
    </location>
</feature>
<dbReference type="PANTHER" id="PTHR38790">
    <property type="entry name" value="2EXR DOMAIN-CONTAINING PROTEIN-RELATED"/>
    <property type="match status" value="1"/>
</dbReference>
<proteinExistence type="predicted"/>
<name>A0A8H7Z2S9_AJECA</name>
<dbReference type="VEuPathDB" id="FungiDB:I7I52_01083"/>
<reference evidence="3 4" key="1">
    <citation type="submission" date="2021-01" db="EMBL/GenBank/DDBJ databases">
        <title>Chromosome-level genome assembly of a human fungal pathogen reveals clustering of transcriptionally co-regulated genes.</title>
        <authorList>
            <person name="Voorhies M."/>
            <person name="Cohen S."/>
            <person name="Shea T.P."/>
            <person name="Petrus S."/>
            <person name="Munoz J.F."/>
            <person name="Poplawski S."/>
            <person name="Goldman W.E."/>
            <person name="Michael T."/>
            <person name="Cuomo C.A."/>
            <person name="Sil A."/>
            <person name="Beyhan S."/>
        </authorList>
    </citation>
    <scope>NUCLEOTIDE SEQUENCE [LARGE SCALE GENOMIC DNA]</scope>
    <source>
        <strain evidence="3 4">G184AR</strain>
    </source>
</reference>
<protein>
    <recommendedName>
        <fullName evidence="2">DUF7730 domain-containing protein</fullName>
    </recommendedName>
</protein>
<dbReference type="EMBL" id="JAEVHI010000001">
    <property type="protein sequence ID" value="KAG5303175.1"/>
    <property type="molecule type" value="Genomic_DNA"/>
</dbReference>
<evidence type="ECO:0000259" key="2">
    <source>
        <dbReference type="Pfam" id="PF24864"/>
    </source>
</evidence>
<dbReference type="Pfam" id="PF24864">
    <property type="entry name" value="DUF7730"/>
    <property type="match status" value="1"/>
</dbReference>
<gene>
    <name evidence="3" type="ORF">I7I52_01083</name>
</gene>
<evidence type="ECO:0000313" key="3">
    <source>
        <dbReference type="EMBL" id="KAG5303175.1"/>
    </source>
</evidence>